<protein>
    <submittedName>
        <fullName evidence="2">Transcriptional regulator</fullName>
    </submittedName>
</protein>
<dbReference type="OrthoDB" id="34509at2157"/>
<name>A0A1W6K3U2_9CREN</name>
<dbReference type="STRING" id="282676.B6F84_11930"/>
<evidence type="ECO:0000259" key="1">
    <source>
        <dbReference type="Pfam" id="PF14947"/>
    </source>
</evidence>
<feature type="domain" description="ArnR1-like winged helix-turn-helix" evidence="1">
    <location>
        <begin position="4"/>
        <end position="78"/>
    </location>
</feature>
<dbReference type="EMBL" id="CP020477">
    <property type="protein sequence ID" value="ARM77186.1"/>
    <property type="molecule type" value="Genomic_DNA"/>
</dbReference>
<dbReference type="InterPro" id="IPR036390">
    <property type="entry name" value="WH_DNA-bd_sf"/>
</dbReference>
<proteinExistence type="predicted"/>
<evidence type="ECO:0000313" key="2">
    <source>
        <dbReference type="EMBL" id="ARM77186.1"/>
    </source>
</evidence>
<organism evidence="2 3">
    <name type="scientific">Acidianus manzaensis</name>
    <dbReference type="NCBI Taxonomy" id="282676"/>
    <lineage>
        <taxon>Archaea</taxon>
        <taxon>Thermoproteota</taxon>
        <taxon>Thermoprotei</taxon>
        <taxon>Sulfolobales</taxon>
        <taxon>Sulfolobaceae</taxon>
        <taxon>Acidianus</taxon>
    </lineage>
</organism>
<dbReference type="KEGG" id="aman:B6F84_11930"/>
<dbReference type="GeneID" id="41591644"/>
<dbReference type="Proteomes" id="UP000193404">
    <property type="component" value="Chromosome"/>
</dbReference>
<dbReference type="SUPFAM" id="SSF46785">
    <property type="entry name" value="Winged helix' DNA-binding domain"/>
    <property type="match status" value="1"/>
</dbReference>
<dbReference type="InterPro" id="IPR036388">
    <property type="entry name" value="WH-like_DNA-bd_sf"/>
</dbReference>
<keyword evidence="3" id="KW-1185">Reference proteome</keyword>
<gene>
    <name evidence="2" type="ORF">B6F84_11930</name>
</gene>
<sequence length="94" mass="10930">MRNKRDQLEIIIDMMEVINKGYNSKSAVMKYANLSNTLLEKYIDVLVSKGLIEYSGGYYKLTDRGLQLLEKLRKIRELNLRLAELINSVANDLY</sequence>
<evidence type="ECO:0000313" key="3">
    <source>
        <dbReference type="Proteomes" id="UP000193404"/>
    </source>
</evidence>
<accession>A0A1W6K3U2</accession>
<dbReference type="RefSeq" id="WP_148692445.1">
    <property type="nucleotide sequence ID" value="NZ_CP020477.1"/>
</dbReference>
<dbReference type="Pfam" id="PF14947">
    <property type="entry name" value="HTH_45"/>
    <property type="match status" value="1"/>
</dbReference>
<dbReference type="InterPro" id="IPR038723">
    <property type="entry name" value="ArnR1-like_HTH"/>
</dbReference>
<dbReference type="AlphaFoldDB" id="A0A1W6K3U2"/>
<dbReference type="Gene3D" id="1.10.10.10">
    <property type="entry name" value="Winged helix-like DNA-binding domain superfamily/Winged helix DNA-binding domain"/>
    <property type="match status" value="1"/>
</dbReference>
<reference evidence="2 3" key="1">
    <citation type="submission" date="2017-03" db="EMBL/GenBank/DDBJ databases">
        <title>Sulfur activation and transportation mechanism of thermophilic Archaea Acidianus manzaensis YN-25.</title>
        <authorList>
            <person name="Ma Y."/>
            <person name="Yang Y."/>
            <person name="Xia J."/>
        </authorList>
    </citation>
    <scope>NUCLEOTIDE SEQUENCE [LARGE SCALE GENOMIC DNA]</scope>
    <source>
        <strain evidence="2 3">YN-25</strain>
    </source>
</reference>